<dbReference type="Gene3D" id="3.30.565.10">
    <property type="entry name" value="Histidine kinase-like ATPase, C-terminal domain"/>
    <property type="match status" value="1"/>
</dbReference>
<dbReference type="CDD" id="cd00082">
    <property type="entry name" value="HisKA"/>
    <property type="match status" value="1"/>
</dbReference>
<evidence type="ECO:0000256" key="5">
    <source>
        <dbReference type="SAM" id="Phobius"/>
    </source>
</evidence>
<dbReference type="PRINTS" id="PR00344">
    <property type="entry name" value="BCTRLSENSOR"/>
</dbReference>
<dbReference type="EMBL" id="CP024201">
    <property type="protein sequence ID" value="ATQ41987.1"/>
    <property type="molecule type" value="Genomic_DNA"/>
</dbReference>
<dbReference type="NCBIfam" id="NF046026">
    <property type="entry name" value="HisKinCckACaul"/>
    <property type="match status" value="1"/>
</dbReference>
<name>A0A2D2AVK0_9CAUL</name>
<keyword evidence="8" id="KW-0418">Kinase</keyword>
<dbReference type="InterPro" id="IPR036097">
    <property type="entry name" value="HisK_dim/P_sf"/>
</dbReference>
<dbReference type="SUPFAM" id="SSF52172">
    <property type="entry name" value="CheY-like"/>
    <property type="match status" value="1"/>
</dbReference>
<dbReference type="CDD" id="cd00156">
    <property type="entry name" value="REC"/>
    <property type="match status" value="1"/>
</dbReference>
<organism evidence="8 9">
    <name type="scientific">Caulobacter mirabilis</name>
    <dbReference type="NCBI Taxonomy" id="69666"/>
    <lineage>
        <taxon>Bacteria</taxon>
        <taxon>Pseudomonadati</taxon>
        <taxon>Pseudomonadota</taxon>
        <taxon>Alphaproteobacteria</taxon>
        <taxon>Caulobacterales</taxon>
        <taxon>Caulobacteraceae</taxon>
        <taxon>Caulobacter</taxon>
    </lineage>
</organism>
<dbReference type="InterPro" id="IPR036890">
    <property type="entry name" value="HATPase_C_sf"/>
</dbReference>
<feature type="domain" description="Histidine kinase" evidence="6">
    <location>
        <begin position="327"/>
        <end position="553"/>
    </location>
</feature>
<evidence type="ECO:0000313" key="9">
    <source>
        <dbReference type="Proteomes" id="UP000228945"/>
    </source>
</evidence>
<feature type="domain" description="Response regulatory" evidence="7">
    <location>
        <begin position="583"/>
        <end position="699"/>
    </location>
</feature>
<dbReference type="InterPro" id="IPR003661">
    <property type="entry name" value="HisK_dim/P_dom"/>
</dbReference>
<evidence type="ECO:0000259" key="6">
    <source>
        <dbReference type="PROSITE" id="PS50109"/>
    </source>
</evidence>
<evidence type="ECO:0000313" key="8">
    <source>
        <dbReference type="EMBL" id="ATQ41987.1"/>
    </source>
</evidence>
<dbReference type="PROSITE" id="PS50109">
    <property type="entry name" value="HIS_KIN"/>
    <property type="match status" value="1"/>
</dbReference>
<gene>
    <name evidence="8" type="ORF">CSW64_05950</name>
</gene>
<dbReference type="PROSITE" id="PS50110">
    <property type="entry name" value="RESPONSE_REGULATORY"/>
    <property type="match status" value="1"/>
</dbReference>
<protein>
    <recommendedName>
        <fullName evidence="2">histidine kinase</fullName>
        <ecNumber evidence="2">2.7.13.3</ecNumber>
    </recommendedName>
</protein>
<dbReference type="InterPro" id="IPR005467">
    <property type="entry name" value="His_kinase_dom"/>
</dbReference>
<keyword evidence="5" id="KW-0472">Membrane</keyword>
<keyword evidence="8" id="KW-0808">Transferase</keyword>
<dbReference type="SMART" id="SM00387">
    <property type="entry name" value="HATPase_c"/>
    <property type="match status" value="1"/>
</dbReference>
<dbReference type="Pfam" id="PF02518">
    <property type="entry name" value="HATPase_c"/>
    <property type="match status" value="1"/>
</dbReference>
<dbReference type="SMART" id="SM00388">
    <property type="entry name" value="HisKA"/>
    <property type="match status" value="1"/>
</dbReference>
<dbReference type="OrthoDB" id="7284568at2"/>
<dbReference type="AlphaFoldDB" id="A0A2D2AVK0"/>
<dbReference type="EC" id="2.7.13.3" evidence="2"/>
<dbReference type="RefSeq" id="WP_099621243.1">
    <property type="nucleotide sequence ID" value="NZ_CP024201.1"/>
</dbReference>
<dbReference type="SMART" id="SM00448">
    <property type="entry name" value="REC"/>
    <property type="match status" value="1"/>
</dbReference>
<dbReference type="PANTHER" id="PTHR43065">
    <property type="entry name" value="SENSOR HISTIDINE KINASE"/>
    <property type="match status" value="1"/>
</dbReference>
<feature type="transmembrane region" description="Helical" evidence="5">
    <location>
        <begin position="17"/>
        <end position="37"/>
    </location>
</feature>
<feature type="modified residue" description="4-aspartylphosphate" evidence="4">
    <location>
        <position position="634"/>
    </location>
</feature>
<dbReference type="Gene3D" id="1.10.287.130">
    <property type="match status" value="1"/>
</dbReference>
<dbReference type="InterPro" id="IPR003594">
    <property type="entry name" value="HATPase_dom"/>
</dbReference>
<dbReference type="SUPFAM" id="SSF47384">
    <property type="entry name" value="Homodimeric domain of signal transducing histidine kinase"/>
    <property type="match status" value="1"/>
</dbReference>
<dbReference type="Pfam" id="PF00072">
    <property type="entry name" value="Response_reg"/>
    <property type="match status" value="1"/>
</dbReference>
<dbReference type="GO" id="GO:0000155">
    <property type="term" value="F:phosphorelay sensor kinase activity"/>
    <property type="evidence" value="ECO:0007669"/>
    <property type="project" value="InterPro"/>
</dbReference>
<dbReference type="InterPro" id="IPR011006">
    <property type="entry name" value="CheY-like_superfamily"/>
</dbReference>
<keyword evidence="5" id="KW-1133">Transmembrane helix</keyword>
<evidence type="ECO:0000256" key="2">
    <source>
        <dbReference type="ARBA" id="ARBA00012438"/>
    </source>
</evidence>
<dbReference type="KEGG" id="cmb:CSW64_05950"/>
<keyword evidence="9" id="KW-1185">Reference proteome</keyword>
<evidence type="ECO:0000256" key="1">
    <source>
        <dbReference type="ARBA" id="ARBA00000085"/>
    </source>
</evidence>
<dbReference type="Gene3D" id="3.40.50.2300">
    <property type="match status" value="1"/>
</dbReference>
<keyword evidence="5" id="KW-0812">Transmembrane</keyword>
<dbReference type="Pfam" id="PF00512">
    <property type="entry name" value="HisKA"/>
    <property type="match status" value="1"/>
</dbReference>
<keyword evidence="3 4" id="KW-0597">Phosphoprotein</keyword>
<comment type="catalytic activity">
    <reaction evidence="1">
        <text>ATP + protein L-histidine = ADP + protein N-phospho-L-histidine.</text>
        <dbReference type="EC" id="2.7.13.3"/>
    </reaction>
</comment>
<evidence type="ECO:0000259" key="7">
    <source>
        <dbReference type="PROSITE" id="PS50110"/>
    </source>
</evidence>
<evidence type="ECO:0000256" key="3">
    <source>
        <dbReference type="ARBA" id="ARBA00022553"/>
    </source>
</evidence>
<reference evidence="8 9" key="1">
    <citation type="submission" date="2017-10" db="EMBL/GenBank/DDBJ databases">
        <title>Genome sequence of Caulobacter mirabilis FWC38.</title>
        <authorList>
            <person name="Fiebig A."/>
            <person name="Crosson S."/>
        </authorList>
    </citation>
    <scope>NUCLEOTIDE SEQUENCE [LARGE SCALE GENOMIC DNA]</scope>
    <source>
        <strain evidence="8 9">FWC 38</strain>
    </source>
</reference>
<dbReference type="PANTHER" id="PTHR43065:SF42">
    <property type="entry name" value="TWO-COMPONENT SENSOR PPRA"/>
    <property type="match status" value="1"/>
</dbReference>
<sequence>MAEPTPAEPRERRFDPWIWGAGACFVLALGLASVPAWKHGPSTLAGMLLLVGLAGVALLGILGLRGSASTVELDEDGAETFVEALPEAAAVTGADGRLHASNTPWREALGGQRRLPRNGPAAPGLFAALTKARKGQIARAAVRLGGEDRPLIVSSLGAGRFLVRLEPAVTEPLRLTAELPAAVAAAGAAPPVLNAAPKGPATLDALAAASPFGAAMLEGEEVFSAAIVEANAALSAMTAGKAVAGRTFGDLIDPHSRIDAGLGSAEGRAGPIEVRLAHDPSRIAHLYLARTGGRLTAYLVDVTEQKQIELQLAQSQKMQAIGQLAAGIAHDFNNLLTAIQLRLDELLERHPLGDPSYEGLTSIKGTAARAADLVRKLKTYSRQETLQREVLDLGETISDFEVLLRRLLREPVKLDTDYGRDLPLVKVDKGQLEIAVMNLVLNAQDALISAKGGGRIALRTGRVGQTEAVSLGYAGAPVGDLAMIEVRDDGPGIPNDVLGKIFDPFFTTKAVGEGTGLGLAQVYGIVKQSEGWIHVESPAGEGATFRIFLPVHTPSAAAPRPAPQPAATLARPRAARDLSGVGRILFVEDEEAVRGIAASLLRKRGYEVIEAGDGEQALVLAEEHAGTIDLLISDVMMPGMDGPTLLKKARHHLGDAPVMFISGYAEAEFSDLLEGETGVSFLPKPLDIKTLAERVKQQLQAA</sequence>
<accession>A0A2D2AVK0</accession>
<dbReference type="Proteomes" id="UP000228945">
    <property type="component" value="Chromosome"/>
</dbReference>
<dbReference type="InterPro" id="IPR001789">
    <property type="entry name" value="Sig_transdc_resp-reg_receiver"/>
</dbReference>
<feature type="transmembrane region" description="Helical" evidence="5">
    <location>
        <begin position="44"/>
        <end position="64"/>
    </location>
</feature>
<dbReference type="InterPro" id="IPR004358">
    <property type="entry name" value="Sig_transdc_His_kin-like_C"/>
</dbReference>
<proteinExistence type="predicted"/>
<dbReference type="SUPFAM" id="SSF55874">
    <property type="entry name" value="ATPase domain of HSP90 chaperone/DNA topoisomerase II/histidine kinase"/>
    <property type="match status" value="1"/>
</dbReference>
<evidence type="ECO:0000256" key="4">
    <source>
        <dbReference type="PROSITE-ProRule" id="PRU00169"/>
    </source>
</evidence>